<feature type="domain" description="LtfC/p132/Gp6 beta-sandwich" evidence="1">
    <location>
        <begin position="8"/>
        <end position="104"/>
    </location>
</feature>
<organism evidence="2 3">
    <name type="scientific">Mycobacterium phage SWU2</name>
    <dbReference type="NCBI Taxonomy" id="2077150"/>
    <lineage>
        <taxon>Viruses</taxon>
        <taxon>Duplodnaviria</taxon>
        <taxon>Heunggongvirae</taxon>
        <taxon>Uroviricota</taxon>
        <taxon>Caudoviricetes</taxon>
        <taxon>Timshelvirus</taxon>
        <taxon>Timshelvirus SWU2</taxon>
    </lineage>
</organism>
<dbReference type="Pfam" id="PF23926">
    <property type="entry name" value="LtfC"/>
    <property type="match status" value="1"/>
</dbReference>
<accession>A0A2K9VI47</accession>
<keyword evidence="3" id="KW-1185">Reference proteome</keyword>
<dbReference type="InterPro" id="IPR055688">
    <property type="entry name" value="LtfC/p132/Gp6_b-sand"/>
</dbReference>
<proteinExistence type="predicted"/>
<reference evidence="2" key="1">
    <citation type="submission" date="2018-04" db="EMBL/GenBank/DDBJ databases">
        <title>Biology of a Novel Mycobacteriophage, SWU2, Isolated from Chinese Soil.</title>
        <authorList>
            <person name="Li C."/>
            <person name="Gu Y."/>
        </authorList>
    </citation>
    <scope>NUCLEOTIDE SEQUENCE</scope>
</reference>
<evidence type="ECO:0000313" key="3">
    <source>
        <dbReference type="Proteomes" id="UP000240744"/>
    </source>
</evidence>
<dbReference type="EMBL" id="MG793454">
    <property type="protein sequence ID" value="AUV61962.1"/>
    <property type="molecule type" value="Genomic_DNA"/>
</dbReference>
<evidence type="ECO:0000313" key="2">
    <source>
        <dbReference type="EMBL" id="AUV61962.1"/>
    </source>
</evidence>
<gene>
    <name evidence="2" type="ORF">JX_gp03</name>
</gene>
<sequence length="107" mass="11758">MPIGIKLPSEPLILTTGRDFKWAFVNLDAEMEPTDFPAGDLFIEFTGLDVDDWHFDITGHLAMLKVESEVVDTISNRTAYQLVWLPDGEPEGGDVIAVGRVQVQGAA</sequence>
<protein>
    <submittedName>
        <fullName evidence="2">Minor tail subunit</fullName>
    </submittedName>
</protein>
<dbReference type="Proteomes" id="UP000240744">
    <property type="component" value="Segment"/>
</dbReference>
<name>A0A2K9VI47_9CAUD</name>
<evidence type="ECO:0000259" key="1">
    <source>
        <dbReference type="Pfam" id="PF23926"/>
    </source>
</evidence>